<dbReference type="PANTHER" id="PTHR42085:SF2">
    <property type="entry name" value="F-BOX DOMAIN-CONTAINING PROTEIN"/>
    <property type="match status" value="1"/>
</dbReference>
<dbReference type="EMBL" id="FP929064">
    <property type="protein sequence ID" value="CCT61080.1"/>
    <property type="molecule type" value="Genomic_DNA"/>
</dbReference>
<name>M1ZJE5_LEPMJ</name>
<feature type="domain" description="2EXR" evidence="1">
    <location>
        <begin position="40"/>
        <end position="98"/>
    </location>
</feature>
<proteinExistence type="predicted"/>
<evidence type="ECO:0000313" key="2">
    <source>
        <dbReference type="EMBL" id="CCT61080.1"/>
    </source>
</evidence>
<reference evidence="2 3" key="1">
    <citation type="journal article" date="2011" name="Nat. Commun.">
        <title>Effector diversification within compartments of the Leptosphaeria maculans genome affected by Repeat-Induced Point mutations.</title>
        <authorList>
            <person name="Rouxel T."/>
            <person name="Grandaubert J."/>
            <person name="Hane J.K."/>
            <person name="Hoede C."/>
            <person name="van de Wouw A.P."/>
            <person name="Couloux A."/>
            <person name="Dominguez V."/>
            <person name="Anthouard V."/>
            <person name="Bally P."/>
            <person name="Bourras S."/>
            <person name="Cozijnsen A.J."/>
            <person name="Ciuffetti L.M."/>
            <person name="Degrave A."/>
            <person name="Dilmaghani A."/>
            <person name="Duret L."/>
            <person name="Fudal I."/>
            <person name="Goodwin S.B."/>
            <person name="Gout L."/>
            <person name="Glaser N."/>
            <person name="Linglin J."/>
            <person name="Kema G.H.J."/>
            <person name="Lapalu N."/>
            <person name="Lawrence C.B."/>
            <person name="May K."/>
            <person name="Meyer M."/>
            <person name="Ollivier B."/>
            <person name="Poulain J."/>
            <person name="Schoch C.L."/>
            <person name="Simon A."/>
            <person name="Spatafora J.W."/>
            <person name="Stachowiak A."/>
            <person name="Turgeon B.G."/>
            <person name="Tyler B.M."/>
            <person name="Vincent D."/>
            <person name="Weissenbach J."/>
            <person name="Amselem J."/>
            <person name="Quesneville H."/>
            <person name="Oliver R.P."/>
            <person name="Wincker P."/>
            <person name="Balesdent M.-H."/>
            <person name="Howlett B.J."/>
        </authorList>
    </citation>
    <scope>NUCLEOTIDE SEQUENCE [LARGE SCALE GENOMIC DNA]</scope>
    <source>
        <strain evidence="3">JN3 / isolate v23.1.3 / race Av1-4-5-6-7-8</strain>
    </source>
</reference>
<dbReference type="OrthoDB" id="62952at2759"/>
<dbReference type="Pfam" id="PF20150">
    <property type="entry name" value="2EXR"/>
    <property type="match status" value="1"/>
</dbReference>
<dbReference type="PANTHER" id="PTHR42085">
    <property type="entry name" value="F-BOX DOMAIN-CONTAINING PROTEIN"/>
    <property type="match status" value="1"/>
</dbReference>
<evidence type="ECO:0000259" key="1">
    <source>
        <dbReference type="Pfam" id="PF20150"/>
    </source>
</evidence>
<keyword evidence="3" id="KW-1185">Reference proteome</keyword>
<dbReference type="Proteomes" id="UP000002668">
    <property type="component" value="Genome"/>
</dbReference>
<evidence type="ECO:0000313" key="3">
    <source>
        <dbReference type="Proteomes" id="UP000002668"/>
    </source>
</evidence>
<dbReference type="AlphaFoldDB" id="M1ZJE5"/>
<organism evidence="2 3">
    <name type="scientific">Leptosphaeria maculans (strain JN3 / isolate v23.1.3 / race Av1-4-5-6-7-8)</name>
    <name type="common">Blackleg fungus</name>
    <name type="synonym">Phoma lingam</name>
    <dbReference type="NCBI Taxonomy" id="985895"/>
    <lineage>
        <taxon>Eukaryota</taxon>
        <taxon>Fungi</taxon>
        <taxon>Dikarya</taxon>
        <taxon>Ascomycota</taxon>
        <taxon>Pezizomycotina</taxon>
        <taxon>Dothideomycetes</taxon>
        <taxon>Pleosporomycetidae</taxon>
        <taxon>Pleosporales</taxon>
        <taxon>Pleosporineae</taxon>
        <taxon>Leptosphaeriaceae</taxon>
        <taxon>Plenodomus</taxon>
        <taxon>Plenodomus lingam/Leptosphaeria maculans species complex</taxon>
    </lineage>
</organism>
<dbReference type="InParanoid" id="M1ZJE5"/>
<dbReference type="InterPro" id="IPR038883">
    <property type="entry name" value="AN11006-like"/>
</dbReference>
<dbReference type="InterPro" id="IPR045518">
    <property type="entry name" value="2EXR"/>
</dbReference>
<accession>M1ZJE5</accession>
<protein>
    <recommendedName>
        <fullName evidence="1">2EXR domain-containing protein</fullName>
    </recommendedName>
</protein>
<sequence>MPEKPNKMDIVKLFRGLTIKHEHKPEAATSKEASNTKISFLQLPGEIRNQIYSYLVYPNLRLIQINDCTKPEHMGYNVLFPAIFRVSRQTRAEALSYLCATKVFQIWRITSANTFFAVIGPAIGNIRDILVQQSATELTTTEASREEVARFFTFIERASSLKVFEVEGLGRMPGIVTGGIHANFMRSLEMVGERGVRVEHWFGLRGKQGLTGG</sequence>
<dbReference type="VEuPathDB" id="FungiDB:Lema_P124840.1"/>
<gene>
    <name evidence="2" type="ORF">Lema_P124840.1</name>
</gene>